<proteinExistence type="predicted"/>
<dbReference type="EMBL" id="JBBXJM010000005">
    <property type="protein sequence ID" value="KAL1407631.1"/>
    <property type="molecule type" value="Genomic_DNA"/>
</dbReference>
<organism evidence="2 3">
    <name type="scientific">Vanrija albida</name>
    <dbReference type="NCBI Taxonomy" id="181172"/>
    <lineage>
        <taxon>Eukaryota</taxon>
        <taxon>Fungi</taxon>
        <taxon>Dikarya</taxon>
        <taxon>Basidiomycota</taxon>
        <taxon>Agaricomycotina</taxon>
        <taxon>Tremellomycetes</taxon>
        <taxon>Trichosporonales</taxon>
        <taxon>Trichosporonaceae</taxon>
        <taxon>Vanrija</taxon>
    </lineage>
</organism>
<evidence type="ECO:0000313" key="3">
    <source>
        <dbReference type="Proteomes" id="UP001565368"/>
    </source>
</evidence>
<gene>
    <name evidence="2" type="ORF">Q8F55_007064</name>
</gene>
<dbReference type="PANTHER" id="PTHR28041">
    <property type="entry name" value="54S RIBOSOMAL PROTEIN L25, MITOCHONDRIAL"/>
    <property type="match status" value="1"/>
</dbReference>
<evidence type="ECO:0000313" key="2">
    <source>
        <dbReference type="EMBL" id="KAL1407631.1"/>
    </source>
</evidence>
<feature type="domain" description="Large ribosomal subunit protein mL59" evidence="1">
    <location>
        <begin position="27"/>
        <end position="173"/>
    </location>
</feature>
<dbReference type="Proteomes" id="UP001565368">
    <property type="component" value="Unassembled WGS sequence"/>
</dbReference>
<keyword evidence="3" id="KW-1185">Reference proteome</keyword>
<dbReference type="InterPro" id="IPR037507">
    <property type="entry name" value="Ribosomal_mL59"/>
</dbReference>
<evidence type="ECO:0000259" key="1">
    <source>
        <dbReference type="Pfam" id="PF18126"/>
    </source>
</evidence>
<sequence length="188" mass="21217">MNVARRFLTTAASTSKAASAGSGPIQQLPEFVEARHLPDALYNLIRRSIAARPEGSTGPIGIRNPFLGVSDTDAWTVPISPRRQKKFLAEYPAWALPPSPLNRLDEPKAVRWRDGTIVTWEGVVPAETTPPGLYGSRRRMFKGKKHEREKPVRVQERQERLDGMPARIEQWKKTKDDARRKITPSLPF</sequence>
<accession>A0ABR3PYT7</accession>
<dbReference type="PANTHER" id="PTHR28041:SF1">
    <property type="entry name" value="LARGE RIBOSOMAL SUBUNIT PROTEIN ML59"/>
    <property type="match status" value="1"/>
</dbReference>
<name>A0ABR3PYT7_9TREE</name>
<comment type="caution">
    <text evidence="2">The sequence shown here is derived from an EMBL/GenBank/DDBJ whole genome shotgun (WGS) entry which is preliminary data.</text>
</comment>
<dbReference type="GeneID" id="95988107"/>
<protein>
    <recommendedName>
        <fullName evidence="1">Large ribosomal subunit protein mL59 domain-containing protein</fullName>
    </recommendedName>
</protein>
<dbReference type="InterPro" id="IPR040922">
    <property type="entry name" value="Ribosomal_mL59_dom"/>
</dbReference>
<dbReference type="Pfam" id="PF18126">
    <property type="entry name" value="Mitoc_mL59"/>
    <property type="match status" value="1"/>
</dbReference>
<reference evidence="2 3" key="1">
    <citation type="submission" date="2023-08" db="EMBL/GenBank/DDBJ databases">
        <title>Annotated Genome Sequence of Vanrija albida AlHP1.</title>
        <authorList>
            <person name="Herzog R."/>
        </authorList>
    </citation>
    <scope>NUCLEOTIDE SEQUENCE [LARGE SCALE GENOMIC DNA]</scope>
    <source>
        <strain evidence="2 3">AlHP1</strain>
    </source>
</reference>
<dbReference type="RefSeq" id="XP_069207575.1">
    <property type="nucleotide sequence ID" value="XM_069355504.1"/>
</dbReference>